<organism evidence="1 2">
    <name type="scientific">Ixodes persulcatus</name>
    <name type="common">Taiga tick</name>
    <dbReference type="NCBI Taxonomy" id="34615"/>
    <lineage>
        <taxon>Eukaryota</taxon>
        <taxon>Metazoa</taxon>
        <taxon>Ecdysozoa</taxon>
        <taxon>Arthropoda</taxon>
        <taxon>Chelicerata</taxon>
        <taxon>Arachnida</taxon>
        <taxon>Acari</taxon>
        <taxon>Parasitiformes</taxon>
        <taxon>Ixodida</taxon>
        <taxon>Ixodoidea</taxon>
        <taxon>Ixodidae</taxon>
        <taxon>Ixodinae</taxon>
        <taxon>Ixodes</taxon>
    </lineage>
</organism>
<dbReference type="EMBL" id="JABSTQ010009543">
    <property type="protein sequence ID" value="KAG0428289.1"/>
    <property type="molecule type" value="Genomic_DNA"/>
</dbReference>
<gene>
    <name evidence="1" type="ORF">HPB47_024714</name>
</gene>
<keyword evidence="2" id="KW-1185">Reference proteome</keyword>
<reference evidence="1 2" key="1">
    <citation type="journal article" date="2020" name="Cell">
        <title>Large-Scale Comparative Analyses of Tick Genomes Elucidate Their Genetic Diversity and Vector Capacities.</title>
        <authorList>
            <consortium name="Tick Genome and Microbiome Consortium (TIGMIC)"/>
            <person name="Jia N."/>
            <person name="Wang J."/>
            <person name="Shi W."/>
            <person name="Du L."/>
            <person name="Sun Y."/>
            <person name="Zhan W."/>
            <person name="Jiang J.F."/>
            <person name="Wang Q."/>
            <person name="Zhang B."/>
            <person name="Ji P."/>
            <person name="Bell-Sakyi L."/>
            <person name="Cui X.M."/>
            <person name="Yuan T.T."/>
            <person name="Jiang B.G."/>
            <person name="Yang W.F."/>
            <person name="Lam T.T."/>
            <person name="Chang Q.C."/>
            <person name="Ding S.J."/>
            <person name="Wang X.J."/>
            <person name="Zhu J.G."/>
            <person name="Ruan X.D."/>
            <person name="Zhao L."/>
            <person name="Wei J.T."/>
            <person name="Ye R.Z."/>
            <person name="Que T.C."/>
            <person name="Du C.H."/>
            <person name="Zhou Y.H."/>
            <person name="Cheng J.X."/>
            <person name="Dai P.F."/>
            <person name="Guo W.B."/>
            <person name="Han X.H."/>
            <person name="Huang E.J."/>
            <person name="Li L.F."/>
            <person name="Wei W."/>
            <person name="Gao Y.C."/>
            <person name="Liu J.Z."/>
            <person name="Shao H.Z."/>
            <person name="Wang X."/>
            <person name="Wang C.C."/>
            <person name="Yang T.C."/>
            <person name="Huo Q.B."/>
            <person name="Li W."/>
            <person name="Chen H.Y."/>
            <person name="Chen S.E."/>
            <person name="Zhou L.G."/>
            <person name="Ni X.B."/>
            <person name="Tian J.H."/>
            <person name="Sheng Y."/>
            <person name="Liu T."/>
            <person name="Pan Y.S."/>
            <person name="Xia L.Y."/>
            <person name="Li J."/>
            <person name="Zhao F."/>
            <person name="Cao W.C."/>
        </authorList>
    </citation>
    <scope>NUCLEOTIDE SEQUENCE [LARGE SCALE GENOMIC DNA]</scope>
    <source>
        <strain evidence="1">Iper-2018</strain>
    </source>
</reference>
<protein>
    <submittedName>
        <fullName evidence="1">Uncharacterized protein</fullName>
    </submittedName>
</protein>
<comment type="caution">
    <text evidence="1">The sequence shown here is derived from an EMBL/GenBank/DDBJ whole genome shotgun (WGS) entry which is preliminary data.</text>
</comment>
<accession>A0AC60Q3Z5</accession>
<sequence length="374" mass="42363">MCGPKMAAAWFRFQRRAAVLERTFGVSVLWEPIHKEVPDRRRQGPSCAKGARHCKPEQYLKRDSRLWGCFRLGNLGPVTPDSKRTIKGARQHAKTNDSGGAQHKDVREGERDKRATVEVKKGTWMRREDREDSETERASMVEGTTARHQVAKSRQDDIAPLQQGRAPSGARRRTTPTPLRHLISSADLYQTHLVDLASIVECQPAAAPRRSMSQANVPVQQGTPRLGGPQAVAVTQPDTGHNSHFRRRPQRRLYWKNTPMPGTSHSRHTEKEGQLRSVAITRYQELTVQSLSTDRQRSIAQHLREKELAIHHFFDVWHVSTTVNHMYWCTAASHGNRDLLMEAWSSMTSHMINLHEGHPGGNTRCPHVPVKVGE</sequence>
<dbReference type="Proteomes" id="UP000805193">
    <property type="component" value="Unassembled WGS sequence"/>
</dbReference>
<name>A0AC60Q3Z5_IXOPE</name>
<proteinExistence type="predicted"/>
<evidence type="ECO:0000313" key="2">
    <source>
        <dbReference type="Proteomes" id="UP000805193"/>
    </source>
</evidence>
<evidence type="ECO:0000313" key="1">
    <source>
        <dbReference type="EMBL" id="KAG0428289.1"/>
    </source>
</evidence>